<keyword evidence="1" id="KW-0540">Nuclease</keyword>
<protein>
    <recommendedName>
        <fullName evidence="1">Exonuclease 1</fullName>
        <ecNumber evidence="1">3.1.-.-</ecNumber>
    </recommendedName>
</protein>
<dbReference type="PANTHER" id="PTHR11081">
    <property type="entry name" value="FLAP ENDONUCLEASE FAMILY MEMBER"/>
    <property type="match status" value="1"/>
</dbReference>
<keyword evidence="1" id="KW-0234">DNA repair</keyword>
<gene>
    <name evidence="5" type="primary">LOC34621860</name>
</gene>
<dbReference type="GO" id="GO:0046872">
    <property type="term" value="F:metal ion binding"/>
    <property type="evidence" value="ECO:0007669"/>
    <property type="project" value="UniProtKB-UniRule"/>
</dbReference>
<feature type="region of interest" description="Disordered" evidence="2">
    <location>
        <begin position="360"/>
        <end position="396"/>
    </location>
</feature>
<dbReference type="InterPro" id="IPR006084">
    <property type="entry name" value="XPG/Rad2"/>
</dbReference>
<feature type="compositionally biased region" description="Polar residues" evidence="2">
    <location>
        <begin position="467"/>
        <end position="482"/>
    </location>
</feature>
<dbReference type="InterPro" id="IPR006086">
    <property type="entry name" value="XPG-I_dom"/>
</dbReference>
<keyword evidence="1" id="KW-0228">DNA excision</keyword>
<evidence type="ECO:0000313" key="5">
    <source>
        <dbReference type="RefSeq" id="XP_026194023.1"/>
    </source>
</evidence>
<feature type="compositionally biased region" description="Basic and acidic residues" evidence="2">
    <location>
        <begin position="374"/>
        <end position="383"/>
    </location>
</feature>
<comment type="subcellular location">
    <subcellularLocation>
        <location evidence="1">Nucleus</location>
    </subcellularLocation>
</comment>
<dbReference type="PRINTS" id="PR00853">
    <property type="entry name" value="XPGRADSUPER"/>
</dbReference>
<keyword evidence="1" id="KW-0460">Magnesium</keyword>
<dbReference type="Proteomes" id="UP000515125">
    <property type="component" value="Unplaced"/>
</dbReference>
<dbReference type="EC" id="3.1.-.-" evidence="1"/>
<reference evidence="5" key="1">
    <citation type="submission" date="2025-08" db="UniProtKB">
        <authorList>
            <consortium name="RefSeq"/>
        </authorList>
    </citation>
    <scope>IDENTIFICATION</scope>
</reference>
<feature type="region of interest" description="Disordered" evidence="2">
    <location>
        <begin position="276"/>
        <end position="309"/>
    </location>
</feature>
<dbReference type="PANTHER" id="PTHR11081:SF8">
    <property type="entry name" value="EXONUCLEASE 1"/>
    <property type="match status" value="1"/>
</dbReference>
<name>A0A6P6S1L8_9EIME</name>
<sequence>MPCSLSVCFAVGGMEMLPLGIDVQVLTEHFHYTCNVFFAVQTVFAQVDKVIAACRELGVRCIVAPFEADAQLAYLSRTNQIHSAISEDSDLLAYGCKRVMLKMDKEGKCDELLRSLKGLSHEQFVAMCVLGGCDYTNNVHINGKEEVVLGHIQAEQTFLHHKVFDPKSQRVVLICSDGAQEKGIGIDTVEEKNERAIEIASGLIDPRTGAPRNTALSPAECELIRECQHRAFNGLEAQQLKAQAVANKEAALRSQAAVQAAKEAVLSAVTESTKKAVADKPTHKSTGYTVRIAAPRNDEAPPSQIDRAPPSACTQEAVLHTTTADKSAASVSAAKRLLQDMTPQGFQVVTKAALATDIKPQPAEALSGSNLASCREDTPREFSETPTDSTEADTASSTQESAVASVACSLSQFAFKWETSGAKENRISATGRRDVITKTRFAHRTKLLFSAKQPALPFSSTNASIGTMSSAADSCIPPSTTPGGKKGDSPADGPPSEKRKSVGFLKADDTQASSAALSIRFLEDNHKKQRLL</sequence>
<keyword evidence="1" id="KW-0479">Metal-binding</keyword>
<dbReference type="OrthoDB" id="26491at2759"/>
<dbReference type="InterPro" id="IPR036279">
    <property type="entry name" value="5-3_exonuclease_C_sf"/>
</dbReference>
<dbReference type="SUPFAM" id="SSF47807">
    <property type="entry name" value="5' to 3' exonuclease, C-terminal subdomain"/>
    <property type="match status" value="1"/>
</dbReference>
<evidence type="ECO:0000259" key="3">
    <source>
        <dbReference type="SMART" id="SM00484"/>
    </source>
</evidence>
<feature type="compositionally biased region" description="Basic and acidic residues" evidence="2">
    <location>
        <begin position="485"/>
        <end position="500"/>
    </location>
</feature>
<comment type="similarity">
    <text evidence="1">Belongs to the XPG/RAD2 endonuclease family. EXO1 subfamily.</text>
</comment>
<keyword evidence="4" id="KW-1185">Reference proteome</keyword>
<keyword evidence="1" id="KW-0238">DNA-binding</keyword>
<feature type="compositionally biased region" description="Low complexity" evidence="2">
    <location>
        <begin position="384"/>
        <end position="396"/>
    </location>
</feature>
<dbReference type="SMART" id="SM00484">
    <property type="entry name" value="XPGI"/>
    <property type="match status" value="1"/>
</dbReference>
<accession>A0A6P6S1L8</accession>
<dbReference type="RefSeq" id="XP_026194023.1">
    <property type="nucleotide sequence ID" value="XM_026338238.1"/>
</dbReference>
<evidence type="ECO:0000256" key="2">
    <source>
        <dbReference type="SAM" id="MobiDB-lite"/>
    </source>
</evidence>
<dbReference type="GO" id="GO:0017108">
    <property type="term" value="F:5'-flap endonuclease activity"/>
    <property type="evidence" value="ECO:0007669"/>
    <property type="project" value="TreeGrafter"/>
</dbReference>
<keyword evidence="1" id="KW-0539">Nucleus</keyword>
<dbReference type="Gene3D" id="3.40.50.1010">
    <property type="entry name" value="5'-nuclease"/>
    <property type="match status" value="1"/>
</dbReference>
<dbReference type="PROSITE" id="PS00842">
    <property type="entry name" value="XPG_2"/>
    <property type="match status" value="1"/>
</dbReference>
<keyword evidence="1" id="KW-0227">DNA damage</keyword>
<dbReference type="Gene3D" id="1.10.150.20">
    <property type="entry name" value="5' to 3' exonuclease, C-terminal subdomain"/>
    <property type="match status" value="1"/>
</dbReference>
<dbReference type="InterPro" id="IPR019974">
    <property type="entry name" value="XPG_CS"/>
</dbReference>
<evidence type="ECO:0000256" key="1">
    <source>
        <dbReference type="RuleBase" id="RU910737"/>
    </source>
</evidence>
<dbReference type="GO" id="GO:0005634">
    <property type="term" value="C:nucleus"/>
    <property type="evidence" value="ECO:0007669"/>
    <property type="project" value="UniProtKB-SubCell"/>
</dbReference>
<dbReference type="GO" id="GO:0003677">
    <property type="term" value="F:DNA binding"/>
    <property type="evidence" value="ECO:0007669"/>
    <property type="project" value="UniProtKB-UniRule"/>
</dbReference>
<keyword evidence="1" id="KW-0378">Hydrolase</keyword>
<dbReference type="GO" id="GO:0006281">
    <property type="term" value="P:DNA repair"/>
    <property type="evidence" value="ECO:0007669"/>
    <property type="project" value="UniProtKB-UniRule"/>
</dbReference>
<dbReference type="InterPro" id="IPR029060">
    <property type="entry name" value="PIN-like_dom_sf"/>
</dbReference>
<dbReference type="AlphaFoldDB" id="A0A6P6S1L8"/>
<comment type="function">
    <text evidence="1">5'-&gt;3' double-stranded DNA exonuclease which may also possess a cryptic 3'-&gt;5' double-stranded DNA exonuclease activity. Functions in DNA mismatch repair.</text>
</comment>
<evidence type="ECO:0000313" key="4">
    <source>
        <dbReference type="Proteomes" id="UP000515125"/>
    </source>
</evidence>
<dbReference type="Pfam" id="PF00867">
    <property type="entry name" value="XPG_I"/>
    <property type="match status" value="1"/>
</dbReference>
<proteinExistence type="inferred from homology"/>
<dbReference type="GO" id="GO:0035312">
    <property type="term" value="F:5'-3' DNA exonuclease activity"/>
    <property type="evidence" value="ECO:0007669"/>
    <property type="project" value="UniProtKB-UniRule"/>
</dbReference>
<keyword evidence="1" id="KW-0267">Excision nuclease</keyword>
<dbReference type="GeneID" id="34621860"/>
<dbReference type="SUPFAM" id="SSF88723">
    <property type="entry name" value="PIN domain-like"/>
    <property type="match status" value="1"/>
</dbReference>
<keyword evidence="1 5" id="KW-0269">Exonuclease</keyword>
<organism evidence="4 5">
    <name type="scientific">Cyclospora cayetanensis</name>
    <dbReference type="NCBI Taxonomy" id="88456"/>
    <lineage>
        <taxon>Eukaryota</taxon>
        <taxon>Sar</taxon>
        <taxon>Alveolata</taxon>
        <taxon>Apicomplexa</taxon>
        <taxon>Conoidasida</taxon>
        <taxon>Coccidia</taxon>
        <taxon>Eucoccidiorida</taxon>
        <taxon>Eimeriorina</taxon>
        <taxon>Eimeriidae</taxon>
        <taxon>Cyclospora</taxon>
    </lineage>
</organism>
<feature type="region of interest" description="Disordered" evidence="2">
    <location>
        <begin position="467"/>
        <end position="511"/>
    </location>
</feature>
<comment type="cofactor">
    <cofactor evidence="1">
        <name>Mg(2+)</name>
        <dbReference type="ChEBI" id="CHEBI:18420"/>
    </cofactor>
    <text evidence="1">Binds 2 magnesium ions per subunit. They probably participate in the reaction catalyzed by the enzyme. May bind an additional third magnesium ion after substrate binding.</text>
</comment>
<feature type="domain" description="XPG-I" evidence="3">
    <location>
        <begin position="55"/>
        <end position="124"/>
    </location>
</feature>